<feature type="region of interest" description="Disordered" evidence="1">
    <location>
        <begin position="1"/>
        <end position="44"/>
    </location>
</feature>
<organism evidence="2 3">
    <name type="scientific">Vulgatibacter incomptus</name>
    <dbReference type="NCBI Taxonomy" id="1391653"/>
    <lineage>
        <taxon>Bacteria</taxon>
        <taxon>Pseudomonadati</taxon>
        <taxon>Myxococcota</taxon>
        <taxon>Myxococcia</taxon>
        <taxon>Myxococcales</taxon>
        <taxon>Cystobacterineae</taxon>
        <taxon>Vulgatibacteraceae</taxon>
        <taxon>Vulgatibacter</taxon>
    </lineage>
</organism>
<accession>A0A0K1PH74</accession>
<dbReference type="EMBL" id="CP012332">
    <property type="protein sequence ID" value="AKU92746.1"/>
    <property type="molecule type" value="Genomic_DNA"/>
</dbReference>
<evidence type="ECO:0000313" key="3">
    <source>
        <dbReference type="Proteomes" id="UP000055590"/>
    </source>
</evidence>
<dbReference type="AlphaFoldDB" id="A0A0K1PH74"/>
<evidence type="ECO:0000313" key="2">
    <source>
        <dbReference type="EMBL" id="AKU92746.1"/>
    </source>
</evidence>
<name>A0A0K1PH74_9BACT</name>
<proteinExistence type="predicted"/>
<evidence type="ECO:0000256" key="1">
    <source>
        <dbReference type="SAM" id="MobiDB-lite"/>
    </source>
</evidence>
<dbReference type="Proteomes" id="UP000055590">
    <property type="component" value="Chromosome"/>
</dbReference>
<gene>
    <name evidence="2" type="ORF">AKJ08_3133</name>
</gene>
<sequence length="44" mass="4423">MSRFVEGRSTSDGPGVDTDADTIVGAMPDGHGCASSHEPSICGD</sequence>
<protein>
    <submittedName>
        <fullName evidence="2">Uncharacterized protein</fullName>
    </submittedName>
</protein>
<keyword evidence="3" id="KW-1185">Reference proteome</keyword>
<reference evidence="2 3" key="1">
    <citation type="submission" date="2015-08" db="EMBL/GenBank/DDBJ databases">
        <authorList>
            <person name="Babu N.S."/>
            <person name="Beckwith C.J."/>
            <person name="Beseler K.G."/>
            <person name="Brison A."/>
            <person name="Carone J.V."/>
            <person name="Caskin T.P."/>
            <person name="Diamond M."/>
            <person name="Durham M.E."/>
            <person name="Foxe J.M."/>
            <person name="Go M."/>
            <person name="Henderson B.A."/>
            <person name="Jones I.B."/>
            <person name="McGettigan J.A."/>
            <person name="Micheletti S.J."/>
            <person name="Nasrallah M.E."/>
            <person name="Ortiz D."/>
            <person name="Piller C.R."/>
            <person name="Privatt S.R."/>
            <person name="Schneider S.L."/>
            <person name="Sharp S."/>
            <person name="Smith T.C."/>
            <person name="Stanton J.D."/>
            <person name="Ullery H.E."/>
            <person name="Wilson R.J."/>
            <person name="Serrano M.G."/>
            <person name="Buck G."/>
            <person name="Lee V."/>
            <person name="Wang Y."/>
            <person name="Carvalho R."/>
            <person name="Voegtly L."/>
            <person name="Shi R."/>
            <person name="Duckworth R."/>
            <person name="Johnson A."/>
            <person name="Loviza R."/>
            <person name="Walstead R."/>
            <person name="Shah Z."/>
            <person name="Kiflezghi M."/>
            <person name="Wade K."/>
            <person name="Ball S.L."/>
            <person name="Bradley K.W."/>
            <person name="Asai D.J."/>
            <person name="Bowman C.A."/>
            <person name="Russell D.A."/>
            <person name="Pope W.H."/>
            <person name="Jacobs-Sera D."/>
            <person name="Hendrix R.W."/>
            <person name="Hatfull G.F."/>
        </authorList>
    </citation>
    <scope>NUCLEOTIDE SEQUENCE [LARGE SCALE GENOMIC DNA]</scope>
    <source>
        <strain evidence="2 3">DSM 27710</strain>
    </source>
</reference>
<dbReference type="KEGG" id="vin:AKJ08_3133"/>